<protein>
    <recommendedName>
        <fullName evidence="3">Lipoprotein</fullName>
    </recommendedName>
</protein>
<proteinExistence type="predicted"/>
<keyword evidence="2" id="KW-1185">Reference proteome</keyword>
<sequence>MSNSIRSVAVAAAVIGLVAGCSSGSDSGAKSSPSSASTSAAASSTASSAAAATPAELQALVPTPAGTVQTFGPDPIADNGVHLSFKVTGGPADVVKAYKAALEGKGWAVTTIVSNDGGSSGGGGATYTGTHGNNYGVFDGGGFGTETFFNVCAWPAKPAQPNCGRKN</sequence>
<dbReference type="PATRIC" id="fig|280871.6.peg.5143"/>
<evidence type="ECO:0000313" key="1">
    <source>
        <dbReference type="EMBL" id="KIU14337.1"/>
    </source>
</evidence>
<gene>
    <name evidence="1" type="ORF">TL10_24800</name>
</gene>
<organism evidence="1 2">
    <name type="scientific">Mycolicibacterium llatzerense</name>
    <dbReference type="NCBI Taxonomy" id="280871"/>
    <lineage>
        <taxon>Bacteria</taxon>
        <taxon>Bacillati</taxon>
        <taxon>Actinomycetota</taxon>
        <taxon>Actinomycetes</taxon>
        <taxon>Mycobacteriales</taxon>
        <taxon>Mycobacteriaceae</taxon>
        <taxon>Mycolicibacterium</taxon>
    </lineage>
</organism>
<dbReference type="PROSITE" id="PS51257">
    <property type="entry name" value="PROKAR_LIPOPROTEIN"/>
    <property type="match status" value="1"/>
</dbReference>
<name>A0A0D1L7P7_9MYCO</name>
<dbReference type="Proteomes" id="UP000032221">
    <property type="component" value="Unassembled WGS sequence"/>
</dbReference>
<reference evidence="1 2" key="1">
    <citation type="submission" date="2015-01" db="EMBL/GenBank/DDBJ databases">
        <title>Genome sequence of Mycobacterium llatzerense and Mycobacterium immunogenum recovered from brain abscess.</title>
        <authorList>
            <person name="Greninger A.L."/>
            <person name="Langelier C."/>
            <person name="Cunningham G."/>
            <person name="Chiu C.Y."/>
            <person name="Miller S."/>
        </authorList>
    </citation>
    <scope>NUCLEOTIDE SEQUENCE [LARGE SCALE GENOMIC DNA]</scope>
    <source>
        <strain evidence="1 2">CLUC14</strain>
    </source>
</reference>
<dbReference type="OrthoDB" id="4749256at2"/>
<evidence type="ECO:0008006" key="3">
    <source>
        <dbReference type="Google" id="ProtNLM"/>
    </source>
</evidence>
<dbReference type="AlphaFoldDB" id="A0A0D1L7P7"/>
<accession>A0A0D1L7P7</accession>
<comment type="caution">
    <text evidence="1">The sequence shown here is derived from an EMBL/GenBank/DDBJ whole genome shotgun (WGS) entry which is preliminary data.</text>
</comment>
<evidence type="ECO:0000313" key="2">
    <source>
        <dbReference type="Proteomes" id="UP000032221"/>
    </source>
</evidence>
<dbReference type="RefSeq" id="WP_043987778.1">
    <property type="nucleotide sequence ID" value="NZ_JXST01000046.1"/>
</dbReference>
<dbReference type="EMBL" id="JXST01000046">
    <property type="protein sequence ID" value="KIU14337.1"/>
    <property type="molecule type" value="Genomic_DNA"/>
</dbReference>